<dbReference type="Proteomes" id="UP000659124">
    <property type="component" value="Unassembled WGS sequence"/>
</dbReference>
<comment type="caution">
    <text evidence="2">The sequence shown here is derived from an EMBL/GenBank/DDBJ whole genome shotgun (WGS) entry which is preliminary data.</text>
</comment>
<feature type="transmembrane region" description="Helical" evidence="1">
    <location>
        <begin position="163"/>
        <end position="185"/>
    </location>
</feature>
<protein>
    <recommendedName>
        <fullName evidence="4">Polysaccharide biosynthesis protein C-terminal domain-containing protein</fullName>
    </recommendedName>
</protein>
<feature type="transmembrane region" description="Helical" evidence="1">
    <location>
        <begin position="281"/>
        <end position="303"/>
    </location>
</feature>
<proteinExistence type="predicted"/>
<feature type="transmembrane region" description="Helical" evidence="1">
    <location>
        <begin position="28"/>
        <end position="49"/>
    </location>
</feature>
<reference evidence="2 3" key="1">
    <citation type="submission" date="2020-09" db="EMBL/GenBank/DDBJ databases">
        <title>Genome sequences of type strains of Chitinophaga qingshengii and Chitinophaga varians.</title>
        <authorList>
            <person name="Kittiwongwattana C."/>
        </authorList>
    </citation>
    <scope>NUCLEOTIDE SEQUENCE [LARGE SCALE GENOMIC DNA]</scope>
    <source>
        <strain evidence="2 3">JCM 30026</strain>
    </source>
</reference>
<feature type="transmembrane region" description="Helical" evidence="1">
    <location>
        <begin position="191"/>
        <end position="211"/>
    </location>
</feature>
<keyword evidence="1" id="KW-0812">Transmembrane</keyword>
<keyword evidence="1" id="KW-0472">Membrane</keyword>
<feature type="transmembrane region" description="Helical" evidence="1">
    <location>
        <begin position="324"/>
        <end position="348"/>
    </location>
</feature>
<feature type="transmembrane region" description="Helical" evidence="1">
    <location>
        <begin position="107"/>
        <end position="128"/>
    </location>
</feature>
<sequence length="451" mass="51023">MKLLLFVCKLKAVSLTKGRDNVDGWIRSFLSVLFLLAALLYGLGMGYLFRYLHTREHLTIDWLMPRLGLVLGVLTIVKGYFPDNVSFKPVFISPYPVDVWKKALIQLCYDLISPFFLFLLLFLGAFYLSSGTAGTAYFLYLVLCVVVFHLLERILKIQQSKKFFVVPALIAALVLAAIVVGTFWFKTGLLFLAGIQGVSIVVLVTLFINLYQRQEAMDGKLAGYVTDSGTKTFGQLIFTALIKKRPLWINLILSAVFKLFFGVLGVVMFMKNKGHVLTENIVLLAAISSPMLLFSYIFNNLFGYVPETYFMIAYIRSPAGLFRAYCQGIFKILLVDFVLSLVCCYFFFSLSTLIFVLLIYLDCMVLGFICSVFFPKKVTKAIDFGAFRSNTSIAGNVLLGLLVVGMSLLMNQLKYILLIQLVFTVVMLLIYIYWYKREMDKIIKSLAAEII</sequence>
<keyword evidence="1" id="KW-1133">Transmembrane helix</keyword>
<feature type="transmembrane region" description="Helical" evidence="1">
    <location>
        <begin position="247"/>
        <end position="269"/>
    </location>
</feature>
<dbReference type="RefSeq" id="WP_188091556.1">
    <property type="nucleotide sequence ID" value="NZ_JACVFC010000005.1"/>
</dbReference>
<evidence type="ECO:0000313" key="2">
    <source>
        <dbReference type="EMBL" id="MBC9934462.1"/>
    </source>
</evidence>
<feature type="transmembrane region" description="Helical" evidence="1">
    <location>
        <begin position="354"/>
        <end position="374"/>
    </location>
</feature>
<dbReference type="EMBL" id="JACVFC010000005">
    <property type="protein sequence ID" value="MBC9934462.1"/>
    <property type="molecule type" value="Genomic_DNA"/>
</dbReference>
<gene>
    <name evidence="2" type="ORF">ICL07_29010</name>
</gene>
<evidence type="ECO:0008006" key="4">
    <source>
        <dbReference type="Google" id="ProtNLM"/>
    </source>
</evidence>
<evidence type="ECO:0000256" key="1">
    <source>
        <dbReference type="SAM" id="Phobius"/>
    </source>
</evidence>
<evidence type="ECO:0000313" key="3">
    <source>
        <dbReference type="Proteomes" id="UP000659124"/>
    </source>
</evidence>
<feature type="transmembrane region" description="Helical" evidence="1">
    <location>
        <begin position="415"/>
        <end position="434"/>
    </location>
</feature>
<organism evidence="2 3">
    <name type="scientific">Chitinophaga qingshengii</name>
    <dbReference type="NCBI Taxonomy" id="1569794"/>
    <lineage>
        <taxon>Bacteria</taxon>
        <taxon>Pseudomonadati</taxon>
        <taxon>Bacteroidota</taxon>
        <taxon>Chitinophagia</taxon>
        <taxon>Chitinophagales</taxon>
        <taxon>Chitinophagaceae</taxon>
        <taxon>Chitinophaga</taxon>
    </lineage>
</organism>
<feature type="transmembrane region" description="Helical" evidence="1">
    <location>
        <begin position="386"/>
        <end position="409"/>
    </location>
</feature>
<name>A0ABR7TVD8_9BACT</name>
<keyword evidence="3" id="KW-1185">Reference proteome</keyword>
<feature type="transmembrane region" description="Helical" evidence="1">
    <location>
        <begin position="134"/>
        <end position="151"/>
    </location>
</feature>
<accession>A0ABR7TVD8</accession>